<feature type="transmembrane region" description="Helical" evidence="2">
    <location>
        <begin position="160"/>
        <end position="178"/>
    </location>
</feature>
<dbReference type="EMBL" id="JBHSBV010000002">
    <property type="protein sequence ID" value="MFC4200246.1"/>
    <property type="molecule type" value="Genomic_DNA"/>
</dbReference>
<dbReference type="PANTHER" id="PTHR34989">
    <property type="entry name" value="PROTEIN HDED"/>
    <property type="match status" value="1"/>
</dbReference>
<feature type="compositionally biased region" description="Low complexity" evidence="1">
    <location>
        <begin position="201"/>
        <end position="252"/>
    </location>
</feature>
<comment type="caution">
    <text evidence="3">The sequence shown here is derived from an EMBL/GenBank/DDBJ whole genome shotgun (WGS) entry which is preliminary data.</text>
</comment>
<feature type="transmembrane region" description="Helical" evidence="2">
    <location>
        <begin position="100"/>
        <end position="124"/>
    </location>
</feature>
<keyword evidence="4" id="KW-1185">Reference proteome</keyword>
<evidence type="ECO:0000313" key="4">
    <source>
        <dbReference type="Proteomes" id="UP001595848"/>
    </source>
</evidence>
<dbReference type="RefSeq" id="WP_217964481.1">
    <property type="nucleotide sequence ID" value="NZ_JAHTBN010000003.1"/>
</dbReference>
<accession>A0ABV8NTP4</accession>
<feature type="transmembrane region" description="Helical" evidence="2">
    <location>
        <begin position="43"/>
        <end position="63"/>
    </location>
</feature>
<proteinExistence type="predicted"/>
<evidence type="ECO:0000256" key="1">
    <source>
        <dbReference type="SAM" id="MobiDB-lite"/>
    </source>
</evidence>
<gene>
    <name evidence="3" type="ORF">ACFOY1_04700</name>
</gene>
<reference evidence="4" key="1">
    <citation type="journal article" date="2019" name="Int. J. Syst. Evol. Microbiol.">
        <title>The Global Catalogue of Microorganisms (GCM) 10K type strain sequencing project: providing services to taxonomists for standard genome sequencing and annotation.</title>
        <authorList>
            <consortium name="The Broad Institute Genomics Platform"/>
            <consortium name="The Broad Institute Genome Sequencing Center for Infectious Disease"/>
            <person name="Wu L."/>
            <person name="Ma J."/>
        </authorList>
    </citation>
    <scope>NUCLEOTIDE SEQUENCE [LARGE SCALE GENOMIC DNA]</scope>
    <source>
        <strain evidence="4">LMG 24813</strain>
    </source>
</reference>
<dbReference type="Pfam" id="PF03729">
    <property type="entry name" value="DUF308"/>
    <property type="match status" value="1"/>
</dbReference>
<evidence type="ECO:0000256" key="2">
    <source>
        <dbReference type="SAM" id="Phobius"/>
    </source>
</evidence>
<keyword evidence="2" id="KW-0472">Membrane</keyword>
<keyword evidence="2" id="KW-1133">Transmembrane helix</keyword>
<feature type="transmembrane region" description="Helical" evidence="2">
    <location>
        <begin position="18"/>
        <end position="37"/>
    </location>
</feature>
<name>A0ABV8NTP4_9BURK</name>
<dbReference type="PANTHER" id="PTHR34989:SF1">
    <property type="entry name" value="PROTEIN HDED"/>
    <property type="match status" value="1"/>
</dbReference>
<protein>
    <submittedName>
        <fullName evidence="3">DUF308 domain-containing protein</fullName>
    </submittedName>
</protein>
<evidence type="ECO:0000313" key="3">
    <source>
        <dbReference type="EMBL" id="MFC4200246.1"/>
    </source>
</evidence>
<keyword evidence="2" id="KW-0812">Transmembrane</keyword>
<dbReference type="InterPro" id="IPR005325">
    <property type="entry name" value="DUF308_memb"/>
</dbReference>
<sequence length="496" mass="54037">MVRLVLLLLGVDYLRKRWLGLLAVGVLWILAGAAIVIDALDGVLYFPMGFFAFLLMVEGVATLVSAHSGVGGQRILRYIKGAAVVITALVVMGRHPHGNFVLSMIFGALFLIDGILQAIAAHVVRYPRWRLGMAEAVFEILVAIFFFQPYPTHYAGTVPYFIGMFLMFGGLHMTVLAARARTLPKNPALAGKAQGDGPDGPVSATSPAPASAPTSASTATVAVSDGVAAKQSVDPASQPETAQPQAQAPLAANTDAQPALTVHVWTPTGSSKAPTQRQPIVDRYIAAVDVNGVISTGHAALESPEGIYISLYPGVEIDRSPDDMRKALRATPENDIPGRFLSDYPGEASEWCPSTVRVRIRNYDPDKLRQHWEQSRRNHIYNLTYRNCSSTVAYALEAAIDGALGRAYGPHSGWRTFLRVLGTPELWVAAQIRRRAITMAWTPGLVLDYARAMSLLTSPRASSWWRTARISTMRILARRRKWRRQDDGKSQSGSRA</sequence>
<organism evidence="3 4">
    <name type="scientific">Candidimonas humi</name>
    <dbReference type="NCBI Taxonomy" id="683355"/>
    <lineage>
        <taxon>Bacteria</taxon>
        <taxon>Pseudomonadati</taxon>
        <taxon>Pseudomonadota</taxon>
        <taxon>Betaproteobacteria</taxon>
        <taxon>Burkholderiales</taxon>
        <taxon>Alcaligenaceae</taxon>
        <taxon>Candidimonas</taxon>
    </lineage>
</organism>
<feature type="transmembrane region" description="Helical" evidence="2">
    <location>
        <begin position="75"/>
        <end position="94"/>
    </location>
</feature>
<dbReference type="Proteomes" id="UP001595848">
    <property type="component" value="Unassembled WGS sequence"/>
</dbReference>
<feature type="transmembrane region" description="Helical" evidence="2">
    <location>
        <begin position="131"/>
        <end position="148"/>
    </location>
</feature>
<feature type="region of interest" description="Disordered" evidence="1">
    <location>
        <begin position="188"/>
        <end position="253"/>
    </location>
</feature>
<dbReference type="InterPro" id="IPR052712">
    <property type="entry name" value="Acid_resist_chaperone_HdeD"/>
</dbReference>